<feature type="region of interest" description="Disordered" evidence="1">
    <location>
        <begin position="54"/>
        <end position="76"/>
    </location>
</feature>
<evidence type="ECO:0000313" key="3">
    <source>
        <dbReference type="Proteomes" id="UP000676079"/>
    </source>
</evidence>
<feature type="compositionally biased region" description="Acidic residues" evidence="1">
    <location>
        <begin position="60"/>
        <end position="76"/>
    </location>
</feature>
<dbReference type="SUPFAM" id="SSF52047">
    <property type="entry name" value="RNI-like"/>
    <property type="match status" value="1"/>
</dbReference>
<keyword evidence="3" id="KW-1185">Reference proteome</keyword>
<accession>A0ABX8BX00</accession>
<evidence type="ECO:0000256" key="1">
    <source>
        <dbReference type="SAM" id="MobiDB-lite"/>
    </source>
</evidence>
<evidence type="ECO:0000313" key="2">
    <source>
        <dbReference type="EMBL" id="QUX25739.1"/>
    </source>
</evidence>
<dbReference type="InterPro" id="IPR032675">
    <property type="entry name" value="LRR_dom_sf"/>
</dbReference>
<dbReference type="Proteomes" id="UP000676079">
    <property type="component" value="Chromosome"/>
</dbReference>
<dbReference type="Gene3D" id="3.80.10.10">
    <property type="entry name" value="Ribonuclease Inhibitor"/>
    <property type="match status" value="1"/>
</dbReference>
<dbReference type="NCBIfam" id="NF038076">
    <property type="entry name" value="fam_STM4015"/>
    <property type="match status" value="1"/>
</dbReference>
<organism evidence="2 3">
    <name type="scientific">Nocardiopsis changdeensis</name>
    <dbReference type="NCBI Taxonomy" id="2831969"/>
    <lineage>
        <taxon>Bacteria</taxon>
        <taxon>Bacillati</taxon>
        <taxon>Actinomycetota</taxon>
        <taxon>Actinomycetes</taxon>
        <taxon>Streptosporangiales</taxon>
        <taxon>Nocardiopsidaceae</taxon>
        <taxon>Nocardiopsis</taxon>
    </lineage>
</organism>
<proteinExistence type="predicted"/>
<gene>
    <name evidence="2" type="ORF">KGD84_04100</name>
</gene>
<dbReference type="InterPro" id="IPR047722">
    <property type="entry name" value="STM4015-like"/>
</dbReference>
<dbReference type="EMBL" id="CP074133">
    <property type="protein sequence ID" value="QUX25739.1"/>
    <property type="molecule type" value="Genomic_DNA"/>
</dbReference>
<protein>
    <submittedName>
        <fullName evidence="2">STM4015 family protein</fullName>
    </submittedName>
</protein>
<sequence>MSRVAEFGGLPVVEFTDPLSVPDEEEGVVHPRQAGEAELADPGGFAWRLTVSEPWRDDPEGADGEAGEAGEAEDDEDGYAREHIVRYLDRFTEQVPLEALRALIVGYLSEYDDSYGMLAEPVVEALVGAAPRLAGLRSLFFGEVTSEEQELSWIRLCDLAPLVAVLPGLSELVVRGGSEELGLRLESRSLERLTVHSAGLRPEVVENVCASELPALHRLELWFGSEWHAGGRVTPEGLEPLLSGGAFPRLRHLGLRNVPGLDEWIPVLTGSPVVRELDVLDLSLGDLSDEGAQALVDGASAFRRLRHLDLNHHYLSEEVEKQVAGVFRRRGTVVDVSGRREPAQWKDGPHRYTAVTE</sequence>
<reference evidence="2 3" key="1">
    <citation type="submission" date="2021-05" db="EMBL/GenBank/DDBJ databases">
        <title>Direct Submission.</title>
        <authorList>
            <person name="Li K."/>
            <person name="Gao J."/>
        </authorList>
    </citation>
    <scope>NUCLEOTIDE SEQUENCE [LARGE SCALE GENOMIC DNA]</scope>
    <source>
        <strain evidence="2 3">Mg02</strain>
    </source>
</reference>
<name>A0ABX8BX00_9ACTN</name>